<feature type="active site" evidence="3">
    <location>
        <position position="124"/>
    </location>
</feature>
<dbReference type="Pfam" id="PF10502">
    <property type="entry name" value="Peptidase_S26"/>
    <property type="match status" value="1"/>
</dbReference>
<feature type="active site" evidence="3">
    <location>
        <position position="55"/>
    </location>
</feature>
<dbReference type="GO" id="GO:0004252">
    <property type="term" value="F:serine-type endopeptidase activity"/>
    <property type="evidence" value="ECO:0007669"/>
    <property type="project" value="InterPro"/>
</dbReference>
<dbReference type="CDD" id="cd06530">
    <property type="entry name" value="S26_SPase_I"/>
    <property type="match status" value="1"/>
</dbReference>
<dbReference type="InterPro" id="IPR000223">
    <property type="entry name" value="Pept_S26A_signal_pept_1"/>
</dbReference>
<evidence type="ECO:0000313" key="9">
    <source>
        <dbReference type="Proteomes" id="UP001155145"/>
    </source>
</evidence>
<evidence type="ECO:0000313" key="6">
    <source>
        <dbReference type="EMBL" id="MCC3271182.1"/>
    </source>
</evidence>
<name>A0A9X1S8B9_9MICC</name>
<evidence type="ECO:0000256" key="3">
    <source>
        <dbReference type="PIRSR" id="PIRSR600223-1"/>
    </source>
</evidence>
<dbReference type="InterPro" id="IPR019533">
    <property type="entry name" value="Peptidase_S26"/>
</dbReference>
<dbReference type="GO" id="GO:0005886">
    <property type="term" value="C:plasma membrane"/>
    <property type="evidence" value="ECO:0007669"/>
    <property type="project" value="UniProtKB-SubCell"/>
</dbReference>
<dbReference type="GO" id="GO:0009003">
    <property type="term" value="F:signal peptidase activity"/>
    <property type="evidence" value="ECO:0007669"/>
    <property type="project" value="UniProtKB-EC"/>
</dbReference>
<dbReference type="SUPFAM" id="SSF51306">
    <property type="entry name" value="LexA/Signal peptidase"/>
    <property type="match status" value="1"/>
</dbReference>
<evidence type="ECO:0000313" key="8">
    <source>
        <dbReference type="Proteomes" id="UP000829758"/>
    </source>
</evidence>
<dbReference type="EC" id="3.4.21.89" evidence="4"/>
<dbReference type="Proteomes" id="UP001155145">
    <property type="component" value="Unassembled WGS sequence"/>
</dbReference>
<comment type="similarity">
    <text evidence="2 4">Belongs to the peptidase S26 family.</text>
</comment>
<dbReference type="Gene3D" id="2.10.109.10">
    <property type="entry name" value="Umud Fragment, subunit A"/>
    <property type="match status" value="1"/>
</dbReference>
<keyword evidence="8" id="KW-1185">Reference proteome</keyword>
<proteinExistence type="inferred from homology"/>
<dbReference type="InterPro" id="IPR036286">
    <property type="entry name" value="LexA/Signal_pep-like_sf"/>
</dbReference>
<evidence type="ECO:0000256" key="4">
    <source>
        <dbReference type="RuleBase" id="RU362042"/>
    </source>
</evidence>
<feature type="domain" description="Peptidase S26" evidence="5">
    <location>
        <begin position="28"/>
        <end position="215"/>
    </location>
</feature>
<accession>A0A9X1S8B9</accession>
<dbReference type="Proteomes" id="UP000829758">
    <property type="component" value="Chromosome"/>
</dbReference>
<evidence type="ECO:0000313" key="7">
    <source>
        <dbReference type="EMBL" id="UON91024.1"/>
    </source>
</evidence>
<dbReference type="NCBIfam" id="TIGR02227">
    <property type="entry name" value="sigpep_I_bact"/>
    <property type="match status" value="1"/>
</dbReference>
<keyword evidence="4" id="KW-0645">Protease</keyword>
<comment type="subcellular location">
    <subcellularLocation>
        <location evidence="1">Cell membrane</location>
        <topology evidence="1">Single-pass type II membrane protein</topology>
    </subcellularLocation>
    <subcellularLocation>
        <location evidence="4">Membrane</location>
        <topology evidence="4">Single-pass type II membrane protein</topology>
    </subcellularLocation>
</comment>
<dbReference type="GO" id="GO:0006465">
    <property type="term" value="P:signal peptide processing"/>
    <property type="evidence" value="ECO:0007669"/>
    <property type="project" value="InterPro"/>
</dbReference>
<sequence length="236" mass="25444">MSAASASGEPSAKHTKRRPRFVGWRFVLCALAAAVILAAVVRAFFFDVFYIPSNSMQPLLEPGDRVLVSRTAYSSEDIRRGDVVVFDGRGSLAPLHSGRPALADAAVTVGRWLGLAGSDTVYVKRVIGVAGDRVSCCTDDDPRITVNGTPLDEPYVYEGDAASDHGFDVTVPEGRLWLMGDHRSESADSRSLLGAPGGGLISTERVIGEARKILWPLERSTNIDRLSLGAEWNTEK</sequence>
<dbReference type="EMBL" id="JAJFZT010000001">
    <property type="protein sequence ID" value="MCC3271182.1"/>
    <property type="molecule type" value="Genomic_DNA"/>
</dbReference>
<gene>
    <name evidence="6" type="primary">lepB</name>
    <name evidence="6" type="ORF">LJ755_00340</name>
    <name evidence="7" type="ORF">MUK71_10345</name>
</gene>
<dbReference type="RefSeq" id="WP_227927643.1">
    <property type="nucleotide sequence ID" value="NZ_CP094984.1"/>
</dbReference>
<dbReference type="EMBL" id="CP094984">
    <property type="protein sequence ID" value="UON91024.1"/>
    <property type="molecule type" value="Genomic_DNA"/>
</dbReference>
<comment type="catalytic activity">
    <reaction evidence="4">
        <text>Cleavage of hydrophobic, N-terminal signal or leader sequences from secreted and periplasmic proteins.</text>
        <dbReference type="EC" id="3.4.21.89"/>
    </reaction>
</comment>
<dbReference type="PANTHER" id="PTHR43390:SF1">
    <property type="entry name" value="CHLOROPLAST PROCESSING PEPTIDASE"/>
    <property type="match status" value="1"/>
</dbReference>
<organism evidence="6 9">
    <name type="scientific">Arthrobacter zhangbolii</name>
    <dbReference type="NCBI Taxonomy" id="2886936"/>
    <lineage>
        <taxon>Bacteria</taxon>
        <taxon>Bacillati</taxon>
        <taxon>Actinomycetota</taxon>
        <taxon>Actinomycetes</taxon>
        <taxon>Micrococcales</taxon>
        <taxon>Micrococcaceae</taxon>
        <taxon>Arthrobacter</taxon>
    </lineage>
</organism>
<dbReference type="PRINTS" id="PR00727">
    <property type="entry name" value="LEADERPTASE"/>
</dbReference>
<reference evidence="6" key="1">
    <citation type="submission" date="2021-10" db="EMBL/GenBank/DDBJ databases">
        <title>Novel species in genus Arthrobacter.</title>
        <authorList>
            <person name="Liu Y."/>
        </authorList>
    </citation>
    <scope>NUCLEOTIDE SEQUENCE</scope>
    <source>
        <strain evidence="6">Zg-Y462</strain>
        <strain evidence="8">zg-Y462</strain>
    </source>
</reference>
<evidence type="ECO:0000256" key="1">
    <source>
        <dbReference type="ARBA" id="ARBA00004401"/>
    </source>
</evidence>
<evidence type="ECO:0000259" key="5">
    <source>
        <dbReference type="Pfam" id="PF10502"/>
    </source>
</evidence>
<keyword evidence="4 6" id="KW-0378">Hydrolase</keyword>
<protein>
    <recommendedName>
        <fullName evidence="4">Signal peptidase I</fullName>
        <ecNumber evidence="4">3.4.21.89</ecNumber>
    </recommendedName>
</protein>
<evidence type="ECO:0000256" key="2">
    <source>
        <dbReference type="ARBA" id="ARBA00009370"/>
    </source>
</evidence>
<dbReference type="AlphaFoldDB" id="A0A9X1S8B9"/>
<dbReference type="PANTHER" id="PTHR43390">
    <property type="entry name" value="SIGNAL PEPTIDASE I"/>
    <property type="match status" value="1"/>
</dbReference>